<reference evidence="2 3" key="1">
    <citation type="submission" date="2024-09" db="EMBL/GenBank/DDBJ databases">
        <authorList>
            <person name="Lee S.D."/>
        </authorList>
    </citation>
    <scope>NUCLEOTIDE SEQUENCE [LARGE SCALE GENOMIC DNA]</scope>
    <source>
        <strain evidence="2 3">N8-3</strain>
    </source>
</reference>
<organism evidence="2 3">
    <name type="scientific">Streptacidiphilus cavernicola</name>
    <dbReference type="NCBI Taxonomy" id="3342716"/>
    <lineage>
        <taxon>Bacteria</taxon>
        <taxon>Bacillati</taxon>
        <taxon>Actinomycetota</taxon>
        <taxon>Actinomycetes</taxon>
        <taxon>Kitasatosporales</taxon>
        <taxon>Streptomycetaceae</taxon>
        <taxon>Streptacidiphilus</taxon>
    </lineage>
</organism>
<dbReference type="PANTHER" id="PTHR39515:SF2">
    <property type="entry name" value="HTH-TYPE TRANSCRIPTIONAL REGULATOR RV0880"/>
    <property type="match status" value="1"/>
</dbReference>
<dbReference type="PROSITE" id="PS50995">
    <property type="entry name" value="HTH_MARR_2"/>
    <property type="match status" value="1"/>
</dbReference>
<dbReference type="Pfam" id="PF12802">
    <property type="entry name" value="MarR_2"/>
    <property type="match status" value="1"/>
</dbReference>
<dbReference type="SMART" id="SM00347">
    <property type="entry name" value="HTH_MARR"/>
    <property type="match status" value="1"/>
</dbReference>
<accession>A0ABV6VZ68</accession>
<comment type="caution">
    <text evidence="2">The sequence shown here is derived from an EMBL/GenBank/DDBJ whole genome shotgun (WGS) entry which is preliminary data.</text>
</comment>
<name>A0ABV6VZ68_9ACTN</name>
<dbReference type="PANTHER" id="PTHR39515">
    <property type="entry name" value="CONSERVED PROTEIN"/>
    <property type="match status" value="1"/>
</dbReference>
<dbReference type="Gene3D" id="1.10.287.100">
    <property type="match status" value="1"/>
</dbReference>
<evidence type="ECO:0000313" key="2">
    <source>
        <dbReference type="EMBL" id="MFC1419037.1"/>
    </source>
</evidence>
<dbReference type="InterPro" id="IPR036388">
    <property type="entry name" value="WH-like_DNA-bd_sf"/>
</dbReference>
<dbReference type="InterPro" id="IPR000835">
    <property type="entry name" value="HTH_MarR-typ"/>
</dbReference>
<dbReference type="Gene3D" id="1.10.10.10">
    <property type="entry name" value="Winged helix-like DNA-binding domain superfamily/Winged helix DNA-binding domain"/>
    <property type="match status" value="1"/>
</dbReference>
<dbReference type="EMBL" id="JBHFAB010000015">
    <property type="protein sequence ID" value="MFC1419037.1"/>
    <property type="molecule type" value="Genomic_DNA"/>
</dbReference>
<sequence length="151" mass="16163">MDADTGADAGIDVDRIAATLLASVGMLLRRVRQIPTGGGLSLPERQALSRLDHSGPATSSELARQVQITAQAMGATLGALQARGMVERRPDPQDGRRVILNVTDAGRQELSEKRNARAELFARALGDTFTPEELRQLATAAPLLERLAQNI</sequence>
<dbReference type="SUPFAM" id="SSF46785">
    <property type="entry name" value="Winged helix' DNA-binding domain"/>
    <property type="match status" value="1"/>
</dbReference>
<dbReference type="InterPro" id="IPR036390">
    <property type="entry name" value="WH_DNA-bd_sf"/>
</dbReference>
<keyword evidence="3" id="KW-1185">Reference proteome</keyword>
<protein>
    <submittedName>
        <fullName evidence="2">MarR family winged helix-turn-helix transcriptional regulator</fullName>
    </submittedName>
</protein>
<evidence type="ECO:0000259" key="1">
    <source>
        <dbReference type="PROSITE" id="PS50995"/>
    </source>
</evidence>
<evidence type="ECO:0000313" key="3">
    <source>
        <dbReference type="Proteomes" id="UP001592531"/>
    </source>
</evidence>
<feature type="domain" description="HTH marR-type" evidence="1">
    <location>
        <begin position="13"/>
        <end position="149"/>
    </location>
</feature>
<dbReference type="InterPro" id="IPR052526">
    <property type="entry name" value="HTH-type_Bedaq_tolerance"/>
</dbReference>
<dbReference type="RefSeq" id="WP_380537938.1">
    <property type="nucleotide sequence ID" value="NZ_JBHFAB010000015.1"/>
</dbReference>
<dbReference type="Proteomes" id="UP001592531">
    <property type="component" value="Unassembled WGS sequence"/>
</dbReference>
<gene>
    <name evidence="2" type="ORF">ACEZDE_20725</name>
</gene>
<proteinExistence type="predicted"/>